<dbReference type="Pfam" id="PF00096">
    <property type="entry name" value="zf-C2H2"/>
    <property type="match status" value="1"/>
</dbReference>
<protein>
    <recommendedName>
        <fullName evidence="5">C2H2-type domain-containing protein</fullName>
    </recommendedName>
</protein>
<dbReference type="Gene3D" id="3.30.160.60">
    <property type="entry name" value="Classic Zinc Finger"/>
    <property type="match status" value="2"/>
</dbReference>
<comment type="caution">
    <text evidence="6">The sequence shown here is derived from an EMBL/GenBank/DDBJ whole genome shotgun (WGS) entry which is preliminary data.</text>
</comment>
<dbReference type="PANTHER" id="PTHR23235:SF120">
    <property type="entry name" value="KRUPPEL-LIKE FACTOR 15"/>
    <property type="match status" value="1"/>
</dbReference>
<dbReference type="AlphaFoldDB" id="A0A5J5ETA3"/>
<feature type="domain" description="C2H2-type" evidence="5">
    <location>
        <begin position="149"/>
        <end position="179"/>
    </location>
</feature>
<organism evidence="6 7">
    <name type="scientific">Sphaerosporella brunnea</name>
    <dbReference type="NCBI Taxonomy" id="1250544"/>
    <lineage>
        <taxon>Eukaryota</taxon>
        <taxon>Fungi</taxon>
        <taxon>Dikarya</taxon>
        <taxon>Ascomycota</taxon>
        <taxon>Pezizomycotina</taxon>
        <taxon>Pezizomycetes</taxon>
        <taxon>Pezizales</taxon>
        <taxon>Pyronemataceae</taxon>
        <taxon>Sphaerosporella</taxon>
    </lineage>
</organism>
<dbReference type="Pfam" id="PF13912">
    <property type="entry name" value="zf-C2H2_6"/>
    <property type="match status" value="1"/>
</dbReference>
<accession>A0A5J5ETA3</accession>
<evidence type="ECO:0000256" key="1">
    <source>
        <dbReference type="ARBA" id="ARBA00022723"/>
    </source>
</evidence>
<dbReference type="OrthoDB" id="654211at2759"/>
<dbReference type="SUPFAM" id="SSF57667">
    <property type="entry name" value="beta-beta-alpha zinc fingers"/>
    <property type="match status" value="2"/>
</dbReference>
<dbReference type="PROSITE" id="PS50157">
    <property type="entry name" value="ZINC_FINGER_C2H2_2"/>
    <property type="match status" value="3"/>
</dbReference>
<dbReference type="InterPro" id="IPR013087">
    <property type="entry name" value="Znf_C2H2_type"/>
</dbReference>
<evidence type="ECO:0000256" key="2">
    <source>
        <dbReference type="ARBA" id="ARBA00022771"/>
    </source>
</evidence>
<dbReference type="PANTHER" id="PTHR23235">
    <property type="entry name" value="KRUEPPEL-LIKE TRANSCRIPTION FACTOR"/>
    <property type="match status" value="1"/>
</dbReference>
<dbReference type="InterPro" id="IPR036236">
    <property type="entry name" value="Znf_C2H2_sf"/>
</dbReference>
<dbReference type="EMBL" id="VXIS01000132">
    <property type="protein sequence ID" value="KAA8902479.1"/>
    <property type="molecule type" value="Genomic_DNA"/>
</dbReference>
<feature type="domain" description="C2H2-type" evidence="5">
    <location>
        <begin position="121"/>
        <end position="150"/>
    </location>
</feature>
<keyword evidence="1" id="KW-0479">Metal-binding</keyword>
<gene>
    <name evidence="6" type="ORF">FN846DRAFT_87136</name>
</gene>
<evidence type="ECO:0000256" key="4">
    <source>
        <dbReference type="PROSITE-ProRule" id="PRU00042"/>
    </source>
</evidence>
<evidence type="ECO:0000256" key="3">
    <source>
        <dbReference type="ARBA" id="ARBA00022833"/>
    </source>
</evidence>
<dbReference type="Proteomes" id="UP000326924">
    <property type="component" value="Unassembled WGS sequence"/>
</dbReference>
<proteinExistence type="predicted"/>
<feature type="domain" description="C2H2-type" evidence="5">
    <location>
        <begin position="180"/>
        <end position="208"/>
    </location>
</feature>
<keyword evidence="7" id="KW-1185">Reference proteome</keyword>
<evidence type="ECO:0000313" key="6">
    <source>
        <dbReference type="EMBL" id="KAA8902479.1"/>
    </source>
</evidence>
<keyword evidence="2 4" id="KW-0863">Zinc-finger</keyword>
<name>A0A5J5ETA3_9PEZI</name>
<dbReference type="SMART" id="SM00355">
    <property type="entry name" value="ZnF_C2H2"/>
    <property type="match status" value="3"/>
</dbReference>
<evidence type="ECO:0000259" key="5">
    <source>
        <dbReference type="PROSITE" id="PS50157"/>
    </source>
</evidence>
<sequence length="227" mass="25814">MNSIEWYPAATEAEEQHLAYQQSDYTDPTAVYFPIDIPHAPVRDLESYFASTAGIGYGQSAPEFLSPFAPYGPSPHLSEPSYHSLPPSPGYPTYCYPYPSDIDIDIGIGMLNFPLPASVPFPCDFPTCNKSFPRLCDLRKHRKRHEKPFPCSLESCEAFFSTEKDRDRHEKSKHRREEHLVCPVCGHRTARRDNLKDHVRRRHGGEGEAERIMGSFVERQGAPVRGF</sequence>
<dbReference type="GO" id="GO:0008270">
    <property type="term" value="F:zinc ion binding"/>
    <property type="evidence" value="ECO:0007669"/>
    <property type="project" value="UniProtKB-KW"/>
</dbReference>
<dbReference type="InParanoid" id="A0A5J5ETA3"/>
<keyword evidence="3" id="KW-0862">Zinc</keyword>
<dbReference type="PROSITE" id="PS00028">
    <property type="entry name" value="ZINC_FINGER_C2H2_1"/>
    <property type="match status" value="2"/>
</dbReference>
<reference evidence="6 7" key="1">
    <citation type="submission" date="2019-09" db="EMBL/GenBank/DDBJ databases">
        <title>Draft genome of the ectomycorrhizal ascomycete Sphaerosporella brunnea.</title>
        <authorList>
            <consortium name="DOE Joint Genome Institute"/>
            <person name="Benucci G.M."/>
            <person name="Marozzi G."/>
            <person name="Antonielli L."/>
            <person name="Sanchez S."/>
            <person name="Marco P."/>
            <person name="Wang X."/>
            <person name="Falini L.B."/>
            <person name="Barry K."/>
            <person name="Haridas S."/>
            <person name="Lipzen A."/>
            <person name="Labutti K."/>
            <person name="Grigoriev I.V."/>
            <person name="Murat C."/>
            <person name="Martin F."/>
            <person name="Albertini E."/>
            <person name="Donnini D."/>
            <person name="Bonito G."/>
        </authorList>
    </citation>
    <scope>NUCLEOTIDE SEQUENCE [LARGE SCALE GENOMIC DNA]</scope>
    <source>
        <strain evidence="6 7">Sb_GMNB300</strain>
    </source>
</reference>
<dbReference type="GO" id="GO:0000978">
    <property type="term" value="F:RNA polymerase II cis-regulatory region sequence-specific DNA binding"/>
    <property type="evidence" value="ECO:0007669"/>
    <property type="project" value="TreeGrafter"/>
</dbReference>
<dbReference type="GO" id="GO:0000981">
    <property type="term" value="F:DNA-binding transcription factor activity, RNA polymerase II-specific"/>
    <property type="evidence" value="ECO:0007669"/>
    <property type="project" value="TreeGrafter"/>
</dbReference>
<evidence type="ECO:0000313" key="7">
    <source>
        <dbReference type="Proteomes" id="UP000326924"/>
    </source>
</evidence>